<dbReference type="Pfam" id="PF06246">
    <property type="entry name" value="Isy1"/>
    <property type="match status" value="1"/>
</dbReference>
<reference evidence="4" key="1">
    <citation type="submission" date="2022-10" db="EMBL/GenBank/DDBJ databases">
        <title>Adaptive evolution leads to modifications in subtelomeric GC content in a zoonotic Cryptosporidium species.</title>
        <authorList>
            <person name="Li J."/>
            <person name="Feng Y."/>
            <person name="Xiao L."/>
        </authorList>
    </citation>
    <scope>NUCLEOTIDE SEQUENCE</scope>
    <source>
        <strain evidence="4">33844</strain>
    </source>
</reference>
<dbReference type="InterPro" id="IPR029012">
    <property type="entry name" value="Helix_hairpin_bin_sf"/>
</dbReference>
<dbReference type="Gene3D" id="1.10.287.660">
    <property type="entry name" value="Helix hairpin bin"/>
    <property type="match status" value="1"/>
</dbReference>
<dbReference type="InterPro" id="IPR009360">
    <property type="entry name" value="Isy1"/>
</dbReference>
<name>A0A9D5DMX6_9CRYT</name>
<dbReference type="InterPro" id="IPR037200">
    <property type="entry name" value="Isy1_sf"/>
</dbReference>
<keyword evidence="3" id="KW-0539">Nucleus</keyword>
<comment type="caution">
    <text evidence="4">The sequence shown here is derived from an EMBL/GenBank/DDBJ whole genome shotgun (WGS) entry which is preliminary data.</text>
</comment>
<evidence type="ECO:0000256" key="2">
    <source>
        <dbReference type="ARBA" id="ARBA00007002"/>
    </source>
</evidence>
<dbReference type="EMBL" id="JAPCXC010000039">
    <property type="protein sequence ID" value="KAJ1608842.1"/>
    <property type="molecule type" value="Genomic_DNA"/>
</dbReference>
<accession>A0A9D5DMX6</accession>
<dbReference type="Proteomes" id="UP001067231">
    <property type="component" value="Unassembled WGS sequence"/>
</dbReference>
<dbReference type="OrthoDB" id="1739576at2759"/>
<sequence length="166" mass="18865">MNEISNIAKKLRDSVIDDENEIRGLNSDINSLLKEKYKWECRIVELGGPNYRSRHGQYIESLGGVSLPNSSLKVFGSASFLPEYRDILPPDQPETAPKIISTPNGANLCEHYYGEITKEEEYKIQVLEKGKATELRKNMRQADKEISAESILKLIKDKMNDINAHK</sequence>
<protein>
    <submittedName>
        <fullName evidence="4">Conserved eukaryotic protein</fullName>
    </submittedName>
</protein>
<dbReference type="PANTHER" id="PTHR13021">
    <property type="entry name" value="PRE-MRNA-SPLICING FACTOR ISY1"/>
    <property type="match status" value="1"/>
</dbReference>
<evidence type="ECO:0000256" key="1">
    <source>
        <dbReference type="ARBA" id="ARBA00004123"/>
    </source>
</evidence>
<dbReference type="AlphaFoldDB" id="A0A9D5DMX6"/>
<evidence type="ECO:0000313" key="4">
    <source>
        <dbReference type="EMBL" id="KAJ1608842.1"/>
    </source>
</evidence>
<organism evidence="4">
    <name type="scientific">Cryptosporidium canis</name>
    <dbReference type="NCBI Taxonomy" id="195482"/>
    <lineage>
        <taxon>Eukaryota</taxon>
        <taxon>Sar</taxon>
        <taxon>Alveolata</taxon>
        <taxon>Apicomplexa</taxon>
        <taxon>Conoidasida</taxon>
        <taxon>Coccidia</taxon>
        <taxon>Eucoccidiorida</taxon>
        <taxon>Eimeriorina</taxon>
        <taxon>Cryptosporidiidae</taxon>
        <taxon>Cryptosporidium</taxon>
    </lineage>
</organism>
<dbReference type="SUPFAM" id="SSF140102">
    <property type="entry name" value="ISY1 domain-like"/>
    <property type="match status" value="1"/>
</dbReference>
<gene>
    <name evidence="4" type="ORF">OJ253_1730</name>
</gene>
<proteinExistence type="inferred from homology"/>
<comment type="similarity">
    <text evidence="2">Belongs to the ISY1 family.</text>
</comment>
<evidence type="ECO:0000256" key="3">
    <source>
        <dbReference type="ARBA" id="ARBA00023242"/>
    </source>
</evidence>
<comment type="subcellular location">
    <subcellularLocation>
        <location evidence="1">Nucleus</location>
    </subcellularLocation>
</comment>
<dbReference type="GO" id="GO:0000350">
    <property type="term" value="P:generation of catalytic spliceosome for second transesterification step"/>
    <property type="evidence" value="ECO:0007669"/>
    <property type="project" value="InterPro"/>
</dbReference>
<dbReference type="GO" id="GO:0005634">
    <property type="term" value="C:nucleus"/>
    <property type="evidence" value="ECO:0007669"/>
    <property type="project" value="UniProtKB-SubCell"/>
</dbReference>